<dbReference type="InterPro" id="IPR012337">
    <property type="entry name" value="RNaseH-like_sf"/>
</dbReference>
<evidence type="ECO:0000259" key="6">
    <source>
        <dbReference type="PROSITE" id="PS50103"/>
    </source>
</evidence>
<dbReference type="SMART" id="SM00356">
    <property type="entry name" value="ZnF_C3H1"/>
    <property type="match status" value="2"/>
</dbReference>
<organism evidence="9 10">
    <name type="scientific">Perkinsus chesapeaki</name>
    <name type="common">Clam parasite</name>
    <name type="synonym">Perkinsus andrewsi</name>
    <dbReference type="NCBI Taxonomy" id="330153"/>
    <lineage>
        <taxon>Eukaryota</taxon>
        <taxon>Sar</taxon>
        <taxon>Alveolata</taxon>
        <taxon>Perkinsozoa</taxon>
        <taxon>Perkinsea</taxon>
        <taxon>Perkinsida</taxon>
        <taxon>Perkinsidae</taxon>
        <taxon>Perkinsus</taxon>
    </lineage>
</organism>
<dbReference type="InterPro" id="IPR041367">
    <property type="entry name" value="Znf-CCCH_4"/>
</dbReference>
<evidence type="ECO:0000256" key="4">
    <source>
        <dbReference type="PROSITE-ProRule" id="PRU00723"/>
    </source>
</evidence>
<dbReference type="InterPro" id="IPR000571">
    <property type="entry name" value="Znf_CCCH"/>
</dbReference>
<dbReference type="Pfam" id="PF18044">
    <property type="entry name" value="zf-CCCH_4"/>
    <property type="match status" value="1"/>
</dbReference>
<dbReference type="OrthoDB" id="10051210at2759"/>
<evidence type="ECO:0000313" key="10">
    <source>
        <dbReference type="Proteomes" id="UP000591131"/>
    </source>
</evidence>
<keyword evidence="2 4" id="KW-0863">Zinc-finger</keyword>
<dbReference type="InterPro" id="IPR041588">
    <property type="entry name" value="Integrase_H2C2"/>
</dbReference>
<evidence type="ECO:0000259" key="8">
    <source>
        <dbReference type="PROSITE" id="PS51050"/>
    </source>
</evidence>
<feature type="domain" description="C3H1-type" evidence="6">
    <location>
        <begin position="240"/>
        <end position="268"/>
    </location>
</feature>
<protein>
    <submittedName>
        <fullName evidence="9">Uncharacterized protein</fullName>
    </submittedName>
</protein>
<sequence length="926" mass="104045">MGKNSVKPSKGRKSTGLEEGNLSESSIANKSPPPSHTTPMRYSTGISPVVQNNLPDMDQLKLCVKVPWPGPSAEVPYQEFKAKVTRSLKIFKLEGFAANLYLLRCLDDPILSKVEEMMAEDLSIDEIWENLDKKYNAAWRKIALRNNWQNLRQKQGETPTEFSHRVETQARLMKVAANRHITDEDIAAKFRDSLREELQEKLETFFGPEYAELEETREAAEYFESKMRARNIHRPNQKSDNKKILCRAIAAGKTCRFGTQCRFSHDKRSASSPSTETGPNESARFSSSSGVNNAKSAGGKDQDAKPSTVCYRFIATGDCSRGDQCPYPHQLPNNKSTTNVAKTQPTTAAIECSTKLDSCGAILHNNDCLPALSSLGLHICFTTDDPWPVLTSGHGHERACELLVELSSAVDEAYPQTKGKRQWCIFSDSAIAIYRLKANHSKCQLTPLEKRWLEYVQQACTQEDGLLYRVTLTNTQGEVLPRIAIASGDNGDSPFNITNIIDAAHNKFLHLGYPKLADIIEATYYSRNLRALVRRRLSTCDACQRANAHIKHKKKFGRVRFKGTAPGQVLAVDHMSMTDGRSISHPGKAFKAIISITCGVTGFTWLRTVFSLTVAELIYHLQTLFGDYGAPRVLVFDGYAVNTPWTDNKQSQQLKWWASGLGILLVTIPPQGGPYAGWYERKHQFVRQALRVSTLTGSAIDNWPAEIPYIQLALNAAPYGKGSDLSPLQLFYSNCGRLPTEPVGNDDKAILDGIRHLVNPVEQSFLQQLHQDNATSFRLMFRDYCEHWSKIKEAQQAAHQRRHGARHSKDVMVGDLALVYRPSGHRMIPNFVGPYEVKEILSDSTCRLDIPDEGKRNISEIQLLANVVPYRVRDESSDVMSWIQCSKCLAWHEVSELLFNRFRHEKARFVCSYVKKRCGRPQDADA</sequence>
<dbReference type="SUPFAM" id="SSF53098">
    <property type="entry name" value="Ribonuclease H-like"/>
    <property type="match status" value="1"/>
</dbReference>
<feature type="region of interest" description="Disordered" evidence="5">
    <location>
        <begin position="265"/>
        <end position="305"/>
    </location>
</feature>
<dbReference type="GO" id="GO:0008270">
    <property type="term" value="F:zinc ion binding"/>
    <property type="evidence" value="ECO:0007669"/>
    <property type="project" value="UniProtKB-KW"/>
</dbReference>
<comment type="caution">
    <text evidence="9">The sequence shown here is derived from an EMBL/GenBank/DDBJ whole genome shotgun (WGS) entry which is preliminary data.</text>
</comment>
<feature type="region of interest" description="Disordered" evidence="5">
    <location>
        <begin position="1"/>
        <end position="48"/>
    </location>
</feature>
<evidence type="ECO:0000256" key="3">
    <source>
        <dbReference type="ARBA" id="ARBA00022833"/>
    </source>
</evidence>
<dbReference type="AlphaFoldDB" id="A0A7J6MRL1"/>
<keyword evidence="10" id="KW-1185">Reference proteome</keyword>
<dbReference type="Proteomes" id="UP000591131">
    <property type="component" value="Unassembled WGS sequence"/>
</dbReference>
<feature type="domain" description="CW-type" evidence="8">
    <location>
        <begin position="876"/>
        <end position="926"/>
    </location>
</feature>
<dbReference type="Pfam" id="PF17921">
    <property type="entry name" value="Integrase_H2C2"/>
    <property type="match status" value="1"/>
</dbReference>
<accession>A0A7J6MRL1</accession>
<evidence type="ECO:0000256" key="1">
    <source>
        <dbReference type="ARBA" id="ARBA00022723"/>
    </source>
</evidence>
<dbReference type="PROSITE" id="PS51050">
    <property type="entry name" value="ZF_CW"/>
    <property type="match status" value="1"/>
</dbReference>
<name>A0A7J6MRL1_PERCH</name>
<dbReference type="PROSITE" id="PS50103">
    <property type="entry name" value="ZF_C3H1"/>
    <property type="match status" value="2"/>
</dbReference>
<feature type="compositionally biased region" description="Polar residues" evidence="5">
    <location>
        <begin position="270"/>
        <end position="295"/>
    </location>
</feature>
<feature type="compositionally biased region" description="Polar residues" evidence="5">
    <location>
        <begin position="37"/>
        <end position="48"/>
    </location>
</feature>
<feature type="domain" description="C3H1-type" evidence="6">
    <location>
        <begin position="304"/>
        <end position="332"/>
    </location>
</feature>
<dbReference type="PROSITE" id="PS50994">
    <property type="entry name" value="INTEGRASE"/>
    <property type="match status" value="1"/>
</dbReference>
<feature type="zinc finger region" description="C3H1-type" evidence="4">
    <location>
        <begin position="240"/>
        <end position="268"/>
    </location>
</feature>
<dbReference type="GO" id="GO:0015074">
    <property type="term" value="P:DNA integration"/>
    <property type="evidence" value="ECO:0007669"/>
    <property type="project" value="InterPro"/>
</dbReference>
<feature type="domain" description="Integrase catalytic" evidence="7">
    <location>
        <begin position="562"/>
        <end position="735"/>
    </location>
</feature>
<dbReference type="GO" id="GO:0003676">
    <property type="term" value="F:nucleic acid binding"/>
    <property type="evidence" value="ECO:0007669"/>
    <property type="project" value="InterPro"/>
</dbReference>
<dbReference type="InterPro" id="IPR036397">
    <property type="entry name" value="RNaseH_sf"/>
</dbReference>
<dbReference type="Gene3D" id="4.10.1000.10">
    <property type="entry name" value="Zinc finger, CCCH-type"/>
    <property type="match status" value="1"/>
</dbReference>
<evidence type="ECO:0000256" key="5">
    <source>
        <dbReference type="SAM" id="MobiDB-lite"/>
    </source>
</evidence>
<evidence type="ECO:0000259" key="7">
    <source>
        <dbReference type="PROSITE" id="PS50994"/>
    </source>
</evidence>
<gene>
    <name evidence="9" type="ORF">FOL47_009609</name>
</gene>
<evidence type="ECO:0000256" key="2">
    <source>
        <dbReference type="ARBA" id="ARBA00022771"/>
    </source>
</evidence>
<dbReference type="Gene3D" id="3.30.420.10">
    <property type="entry name" value="Ribonuclease H-like superfamily/Ribonuclease H"/>
    <property type="match status" value="1"/>
</dbReference>
<feature type="zinc finger region" description="C3H1-type" evidence="4">
    <location>
        <begin position="304"/>
        <end position="332"/>
    </location>
</feature>
<reference evidence="9 10" key="1">
    <citation type="submission" date="2020-04" db="EMBL/GenBank/DDBJ databases">
        <title>Perkinsus chesapeaki whole genome sequence.</title>
        <authorList>
            <person name="Bogema D.R."/>
        </authorList>
    </citation>
    <scope>NUCLEOTIDE SEQUENCE [LARGE SCALE GENOMIC DNA]</scope>
    <source>
        <strain evidence="9">ATCC PRA-425</strain>
    </source>
</reference>
<dbReference type="InterPro" id="IPR011124">
    <property type="entry name" value="Znf_CW"/>
</dbReference>
<dbReference type="InterPro" id="IPR001584">
    <property type="entry name" value="Integrase_cat-core"/>
</dbReference>
<keyword evidence="3 4" id="KW-0862">Zinc</keyword>
<dbReference type="EMBL" id="JAAPAO010000068">
    <property type="protein sequence ID" value="KAF4674203.1"/>
    <property type="molecule type" value="Genomic_DNA"/>
</dbReference>
<keyword evidence="1 4" id="KW-0479">Metal-binding</keyword>
<evidence type="ECO:0000313" key="9">
    <source>
        <dbReference type="EMBL" id="KAF4674203.1"/>
    </source>
</evidence>
<proteinExistence type="predicted"/>